<protein>
    <submittedName>
        <fullName evidence="4">Tyrosinase family protein</fullName>
    </submittedName>
</protein>
<gene>
    <name evidence="4" type="ORF">ACFQ0E_09965</name>
</gene>
<evidence type="ECO:0000313" key="5">
    <source>
        <dbReference type="Proteomes" id="UP001597110"/>
    </source>
</evidence>
<dbReference type="PROSITE" id="PS51318">
    <property type="entry name" value="TAT"/>
    <property type="match status" value="1"/>
</dbReference>
<reference evidence="5" key="1">
    <citation type="journal article" date="2019" name="Int. J. Syst. Evol. Microbiol.">
        <title>The Global Catalogue of Microorganisms (GCM) 10K type strain sequencing project: providing services to taxonomists for standard genome sequencing and annotation.</title>
        <authorList>
            <consortium name="The Broad Institute Genomics Platform"/>
            <consortium name="The Broad Institute Genome Sequencing Center for Infectious Disease"/>
            <person name="Wu L."/>
            <person name="Ma J."/>
        </authorList>
    </citation>
    <scope>NUCLEOTIDE SEQUENCE [LARGE SCALE GENOMIC DNA]</scope>
    <source>
        <strain evidence="5">CCUG 55585</strain>
    </source>
</reference>
<sequence>MRITRRDFIGTAATAIGGTVIATHAGSALAAGPRSASKQARWRRHDAASPEGQRMLASYARGVQAMLALPASDPRNWFRNAFTHFLDCPHGNWWFYAWHRGYVGYFEQTIRALSGDLEFALPYWDWTQQPEIPAAMFDGPLTPTDAAYAPYTRNLKVFTDFIQPAMRDYWNALSSQQRGQLDMRGYTSFELFWNDVTGYSPKQDAGVSGNMAFAITCGARYLSRDNPKLDARTKETVSLDTVIHGLAPFDFHNEIPSLSFTSSRTASHLVQPDGTTKFSVLEGQPHNKVHNCIGGVGAIDPGPYGNMTNFLSPVDPIFFLHHANMDRLWDVWTRKQLVLGQPIGPDEEDEAAFMDEPFLFYIGADGKPVGPTTARAVFSTDAFNYDYTPASGNQYIPKPRTRRLQAPMVASVDADSASVALPGALVERHQATARDATFVAEITVDRPAGLAVSREFDVLVNAPEDIDRVEPGSPYYAGTISFFGPGMPGMAMSHTTTFTLPLPRRLQAFSQLVAGNANLDIRLVPSSGGAKDAPVVRGVTIVPVR</sequence>
<dbReference type="InterPro" id="IPR008922">
    <property type="entry name" value="Di-copper_centre_dom_sf"/>
</dbReference>
<dbReference type="InterPro" id="IPR050316">
    <property type="entry name" value="Tyrosinase/Hemocyanin"/>
</dbReference>
<dbReference type="SUPFAM" id="SSF48056">
    <property type="entry name" value="Di-copper centre-containing domain"/>
    <property type="match status" value="1"/>
</dbReference>
<evidence type="ECO:0000256" key="2">
    <source>
        <dbReference type="ARBA" id="ARBA00023008"/>
    </source>
</evidence>
<keyword evidence="2" id="KW-0186">Copper</keyword>
<comment type="caution">
    <text evidence="4">The sequence shown here is derived from an EMBL/GenBank/DDBJ whole genome shotgun (WGS) entry which is preliminary data.</text>
</comment>
<dbReference type="Pfam" id="PF00264">
    <property type="entry name" value="Tyrosinase"/>
    <property type="match status" value="1"/>
</dbReference>
<dbReference type="InterPro" id="IPR002227">
    <property type="entry name" value="Tyrosinase_Cu-bd"/>
</dbReference>
<feature type="domain" description="Tyrosinase copper-binding" evidence="3">
    <location>
        <begin position="315"/>
        <end position="326"/>
    </location>
</feature>
<dbReference type="PANTHER" id="PTHR11474">
    <property type="entry name" value="TYROSINASE FAMILY MEMBER"/>
    <property type="match status" value="1"/>
</dbReference>
<evidence type="ECO:0000259" key="3">
    <source>
        <dbReference type="PROSITE" id="PS00498"/>
    </source>
</evidence>
<accession>A0ABW2YDF5</accession>
<dbReference type="EMBL" id="JBHTIF010000001">
    <property type="protein sequence ID" value="MFD0725923.1"/>
    <property type="molecule type" value="Genomic_DNA"/>
</dbReference>
<dbReference type="PANTHER" id="PTHR11474:SF76">
    <property type="entry name" value="SHKT DOMAIN-CONTAINING PROTEIN"/>
    <property type="match status" value="1"/>
</dbReference>
<dbReference type="PRINTS" id="PR00092">
    <property type="entry name" value="TYROSINASE"/>
</dbReference>
<keyword evidence="1" id="KW-0479">Metal-binding</keyword>
<dbReference type="Gene3D" id="1.10.1280.10">
    <property type="entry name" value="Di-copper center containing domain from catechol oxidase"/>
    <property type="match status" value="1"/>
</dbReference>
<dbReference type="PROSITE" id="PS00498">
    <property type="entry name" value="TYROSINASE_2"/>
    <property type="match status" value="1"/>
</dbReference>
<proteinExistence type="predicted"/>
<dbReference type="InterPro" id="IPR006311">
    <property type="entry name" value="TAT_signal"/>
</dbReference>
<organism evidence="4 5">
    <name type="scientific">Lysobacter brunescens</name>
    <dbReference type="NCBI Taxonomy" id="262323"/>
    <lineage>
        <taxon>Bacteria</taxon>
        <taxon>Pseudomonadati</taxon>
        <taxon>Pseudomonadota</taxon>
        <taxon>Gammaproteobacteria</taxon>
        <taxon>Lysobacterales</taxon>
        <taxon>Lysobacteraceae</taxon>
        <taxon>Lysobacter</taxon>
    </lineage>
</organism>
<dbReference type="RefSeq" id="WP_386823499.1">
    <property type="nucleotide sequence ID" value="NZ_JBHTIF010000001.1"/>
</dbReference>
<dbReference type="Proteomes" id="UP001597110">
    <property type="component" value="Unassembled WGS sequence"/>
</dbReference>
<evidence type="ECO:0000313" key="4">
    <source>
        <dbReference type="EMBL" id="MFD0725923.1"/>
    </source>
</evidence>
<evidence type="ECO:0000256" key="1">
    <source>
        <dbReference type="ARBA" id="ARBA00022723"/>
    </source>
</evidence>
<name>A0ABW2YDF5_9GAMM</name>
<keyword evidence="5" id="KW-1185">Reference proteome</keyword>